<name>A0A6A0ACN1_HAELA</name>
<comment type="caution">
    <text evidence="1">The sequence shown here is derived from an EMBL/GenBank/DDBJ whole genome shotgun (WGS) entry which is preliminary data.</text>
</comment>
<evidence type="ECO:0000313" key="1">
    <source>
        <dbReference type="EMBL" id="GFH30103.1"/>
    </source>
</evidence>
<gene>
    <name evidence="1" type="ORF">HaLaN_28888</name>
</gene>
<reference evidence="1 2" key="1">
    <citation type="submission" date="2020-02" db="EMBL/GenBank/DDBJ databases">
        <title>Draft genome sequence of Haematococcus lacustris strain NIES-144.</title>
        <authorList>
            <person name="Morimoto D."/>
            <person name="Nakagawa S."/>
            <person name="Yoshida T."/>
            <person name="Sawayama S."/>
        </authorList>
    </citation>
    <scope>NUCLEOTIDE SEQUENCE [LARGE SCALE GENOMIC DNA]</scope>
    <source>
        <strain evidence="1 2">NIES-144</strain>
    </source>
</reference>
<evidence type="ECO:0000313" key="2">
    <source>
        <dbReference type="Proteomes" id="UP000485058"/>
    </source>
</evidence>
<sequence length="23" mass="2291">MVTAVGSSRYMQASYLAGGQAAA</sequence>
<accession>A0A6A0ACN1</accession>
<organism evidence="1 2">
    <name type="scientific">Haematococcus lacustris</name>
    <name type="common">Green alga</name>
    <name type="synonym">Haematococcus pluvialis</name>
    <dbReference type="NCBI Taxonomy" id="44745"/>
    <lineage>
        <taxon>Eukaryota</taxon>
        <taxon>Viridiplantae</taxon>
        <taxon>Chlorophyta</taxon>
        <taxon>core chlorophytes</taxon>
        <taxon>Chlorophyceae</taxon>
        <taxon>CS clade</taxon>
        <taxon>Chlamydomonadales</taxon>
        <taxon>Haematococcaceae</taxon>
        <taxon>Haematococcus</taxon>
    </lineage>
</organism>
<dbReference type="AlphaFoldDB" id="A0A6A0ACN1"/>
<keyword evidence="2" id="KW-1185">Reference proteome</keyword>
<dbReference type="Proteomes" id="UP000485058">
    <property type="component" value="Unassembled WGS sequence"/>
</dbReference>
<protein>
    <submittedName>
        <fullName evidence="1">Uncharacterized protein</fullName>
    </submittedName>
</protein>
<dbReference type="EMBL" id="BLLF01004705">
    <property type="protein sequence ID" value="GFH30103.1"/>
    <property type="molecule type" value="Genomic_DNA"/>
</dbReference>
<proteinExistence type="predicted"/>